<dbReference type="EMBL" id="LAZR01028704">
    <property type="protein sequence ID" value="KKL61799.1"/>
    <property type="molecule type" value="Genomic_DNA"/>
</dbReference>
<dbReference type="InterPro" id="IPR052356">
    <property type="entry name" value="Thiol_S-MT"/>
</dbReference>
<dbReference type="Gene3D" id="3.40.50.150">
    <property type="entry name" value="Vaccinia Virus protein VP39"/>
    <property type="match status" value="1"/>
</dbReference>
<feature type="domain" description="Methyltransferase type 11" evidence="1">
    <location>
        <begin position="45"/>
        <end position="136"/>
    </location>
</feature>
<feature type="non-terminal residue" evidence="2">
    <location>
        <position position="1"/>
    </location>
</feature>
<evidence type="ECO:0000259" key="1">
    <source>
        <dbReference type="Pfam" id="PF08241"/>
    </source>
</evidence>
<dbReference type="Pfam" id="PF08241">
    <property type="entry name" value="Methyltransf_11"/>
    <property type="match status" value="1"/>
</dbReference>
<accession>A0A0F9DJK1</accession>
<proteinExistence type="predicted"/>
<gene>
    <name evidence="2" type="ORF">LCGC14_2191670</name>
</gene>
<dbReference type="InterPro" id="IPR013216">
    <property type="entry name" value="Methyltransf_11"/>
</dbReference>
<name>A0A0F9DJK1_9ZZZZ</name>
<dbReference type="PANTHER" id="PTHR45036:SF1">
    <property type="entry name" value="METHYLTRANSFERASE LIKE 7A"/>
    <property type="match status" value="1"/>
</dbReference>
<dbReference type="SUPFAM" id="SSF53335">
    <property type="entry name" value="S-adenosyl-L-methionine-dependent methyltransferases"/>
    <property type="match status" value="1"/>
</dbReference>
<dbReference type="CDD" id="cd02440">
    <property type="entry name" value="AdoMet_MTases"/>
    <property type="match status" value="1"/>
</dbReference>
<dbReference type="AlphaFoldDB" id="A0A0F9DJK1"/>
<protein>
    <recommendedName>
        <fullName evidence="1">Methyltransferase type 11 domain-containing protein</fullName>
    </recommendedName>
</protein>
<dbReference type="PANTHER" id="PTHR45036">
    <property type="entry name" value="METHYLTRANSFERASE LIKE 7B"/>
    <property type="match status" value="1"/>
</dbReference>
<sequence>TDTVWWNKWDNAAKMYDFMNGGVERRYGDKKRDWFARAEGITLLVAVGTGLDLQYFLPGNRVIGIDISAKMLEKAKKKLDNSMLDVKLIRSDVQMLGFADNTFDFVVTSCTFCSVPDSVAGLKEVLRVMKPGGKLLMFEHVRSDIFWMGPMMDLLTYVARKFGPNLNRRTKENVIRAGFKLTREINICLDIVKLFEAIKPASSLSTKMESLAEPNAVAT</sequence>
<dbReference type="GO" id="GO:0008757">
    <property type="term" value="F:S-adenosylmethionine-dependent methyltransferase activity"/>
    <property type="evidence" value="ECO:0007669"/>
    <property type="project" value="InterPro"/>
</dbReference>
<reference evidence="2" key="1">
    <citation type="journal article" date="2015" name="Nature">
        <title>Complex archaea that bridge the gap between prokaryotes and eukaryotes.</title>
        <authorList>
            <person name="Spang A."/>
            <person name="Saw J.H."/>
            <person name="Jorgensen S.L."/>
            <person name="Zaremba-Niedzwiedzka K."/>
            <person name="Martijn J."/>
            <person name="Lind A.E."/>
            <person name="van Eijk R."/>
            <person name="Schleper C."/>
            <person name="Guy L."/>
            <person name="Ettema T.J."/>
        </authorList>
    </citation>
    <scope>NUCLEOTIDE SEQUENCE</scope>
</reference>
<evidence type="ECO:0000313" key="2">
    <source>
        <dbReference type="EMBL" id="KKL61799.1"/>
    </source>
</evidence>
<comment type="caution">
    <text evidence="2">The sequence shown here is derived from an EMBL/GenBank/DDBJ whole genome shotgun (WGS) entry which is preliminary data.</text>
</comment>
<organism evidence="2">
    <name type="scientific">marine sediment metagenome</name>
    <dbReference type="NCBI Taxonomy" id="412755"/>
    <lineage>
        <taxon>unclassified sequences</taxon>
        <taxon>metagenomes</taxon>
        <taxon>ecological metagenomes</taxon>
    </lineage>
</organism>
<dbReference type="InterPro" id="IPR029063">
    <property type="entry name" value="SAM-dependent_MTases_sf"/>
</dbReference>